<proteinExistence type="predicted"/>
<evidence type="ECO:0000256" key="2">
    <source>
        <dbReference type="SAM" id="SignalP"/>
    </source>
</evidence>
<evidence type="ECO:0000313" key="4">
    <source>
        <dbReference type="WBParaSite" id="HCON_00154405-00001"/>
    </source>
</evidence>
<feature type="signal peptide" evidence="2">
    <location>
        <begin position="1"/>
        <end position="20"/>
    </location>
</feature>
<organism evidence="3 4">
    <name type="scientific">Haemonchus contortus</name>
    <name type="common">Barber pole worm</name>
    <dbReference type="NCBI Taxonomy" id="6289"/>
    <lineage>
        <taxon>Eukaryota</taxon>
        <taxon>Metazoa</taxon>
        <taxon>Ecdysozoa</taxon>
        <taxon>Nematoda</taxon>
        <taxon>Chromadorea</taxon>
        <taxon>Rhabditida</taxon>
        <taxon>Rhabditina</taxon>
        <taxon>Rhabditomorpha</taxon>
        <taxon>Strongyloidea</taxon>
        <taxon>Trichostrongylidae</taxon>
        <taxon>Haemonchus</taxon>
    </lineage>
</organism>
<sequence length="80" mass="8830">EMSLAALVLVVLLANVAIQGIPLLPQALDQLVELSTNSHGNPITSKLNEDTNSNENNRNLRTRTKRAPPKGYVYTLRILH</sequence>
<keyword evidence="3" id="KW-1185">Reference proteome</keyword>
<feature type="chain" id="PRO_5029491833" evidence="2">
    <location>
        <begin position="21"/>
        <end position="80"/>
    </location>
</feature>
<accession>A0A7I4YVV8</accession>
<reference evidence="4" key="1">
    <citation type="submission" date="2020-12" db="UniProtKB">
        <authorList>
            <consortium name="WormBaseParasite"/>
        </authorList>
    </citation>
    <scope>IDENTIFICATION</scope>
    <source>
        <strain evidence="4">MHco3</strain>
    </source>
</reference>
<dbReference type="AlphaFoldDB" id="A0A7I4YVV8"/>
<evidence type="ECO:0000313" key="3">
    <source>
        <dbReference type="Proteomes" id="UP000025227"/>
    </source>
</evidence>
<protein>
    <submittedName>
        <fullName evidence="4">Secreted protein</fullName>
    </submittedName>
</protein>
<feature type="region of interest" description="Disordered" evidence="1">
    <location>
        <begin position="39"/>
        <end position="66"/>
    </location>
</feature>
<name>A0A7I4YVV8_HAECO</name>
<dbReference type="Proteomes" id="UP000025227">
    <property type="component" value="Unplaced"/>
</dbReference>
<keyword evidence="2" id="KW-0732">Signal</keyword>
<evidence type="ECO:0000256" key="1">
    <source>
        <dbReference type="SAM" id="MobiDB-lite"/>
    </source>
</evidence>
<feature type="compositionally biased region" description="Low complexity" evidence="1">
    <location>
        <begin position="50"/>
        <end position="59"/>
    </location>
</feature>
<dbReference type="WBParaSite" id="HCON_00154405-00001">
    <property type="protein sequence ID" value="HCON_00154405-00001"/>
    <property type="gene ID" value="HCON_00154405"/>
</dbReference>